<feature type="transmembrane region" description="Helical" evidence="1">
    <location>
        <begin position="35"/>
        <end position="58"/>
    </location>
</feature>
<keyword evidence="1" id="KW-1133">Transmembrane helix</keyword>
<proteinExistence type="predicted"/>
<keyword evidence="1" id="KW-0812">Transmembrane</keyword>
<name>A0A0A9DRR1_ARUDO</name>
<dbReference type="Pfam" id="PF16212">
    <property type="entry name" value="PhoLip_ATPase_C"/>
    <property type="match status" value="1"/>
</dbReference>
<protein>
    <recommendedName>
        <fullName evidence="2">P-type ATPase C-terminal domain-containing protein</fullName>
    </recommendedName>
</protein>
<feature type="domain" description="P-type ATPase C-terminal" evidence="2">
    <location>
        <begin position="2"/>
        <end position="97"/>
    </location>
</feature>
<sequence length="136" mass="15449">MEELSMVALSGCIWLQAFVVTLDTNSFTYPQVILIWGNFVAFYMINLILSAVPALQMYTIMFRLCSQPSYWITMALIVAVGMGPVQAFRYFKNLYGPSAINLLQQIEQTNGCTSLCFQILIISLCFQILQRVRDDP</sequence>
<feature type="transmembrane region" description="Helical" evidence="1">
    <location>
        <begin position="70"/>
        <end position="88"/>
    </location>
</feature>
<accession>A0A0A9DRR1</accession>
<evidence type="ECO:0000313" key="3">
    <source>
        <dbReference type="EMBL" id="JAD90476.1"/>
    </source>
</evidence>
<reference evidence="3" key="1">
    <citation type="submission" date="2014-09" db="EMBL/GenBank/DDBJ databases">
        <authorList>
            <person name="Magalhaes I.L.F."/>
            <person name="Oliveira U."/>
            <person name="Santos F.R."/>
            <person name="Vidigal T.H.D.A."/>
            <person name="Brescovit A.D."/>
            <person name="Santos A.J."/>
        </authorList>
    </citation>
    <scope>NUCLEOTIDE SEQUENCE</scope>
    <source>
        <tissue evidence="3">Shoot tissue taken approximately 20 cm above the soil surface</tissue>
    </source>
</reference>
<reference evidence="3" key="2">
    <citation type="journal article" date="2015" name="Data Brief">
        <title>Shoot transcriptome of the giant reed, Arundo donax.</title>
        <authorList>
            <person name="Barrero R.A."/>
            <person name="Guerrero F.D."/>
            <person name="Moolhuijzen P."/>
            <person name="Goolsby J.A."/>
            <person name="Tidwell J."/>
            <person name="Bellgard S.E."/>
            <person name="Bellgard M.I."/>
        </authorList>
    </citation>
    <scope>NUCLEOTIDE SEQUENCE</scope>
    <source>
        <tissue evidence="3">Shoot tissue taken approximately 20 cm above the soil surface</tissue>
    </source>
</reference>
<evidence type="ECO:0000259" key="2">
    <source>
        <dbReference type="Pfam" id="PF16212"/>
    </source>
</evidence>
<evidence type="ECO:0000256" key="1">
    <source>
        <dbReference type="SAM" id="Phobius"/>
    </source>
</evidence>
<dbReference type="InterPro" id="IPR032630">
    <property type="entry name" value="P_typ_ATPase_c"/>
</dbReference>
<dbReference type="AlphaFoldDB" id="A0A0A9DRR1"/>
<keyword evidence="1" id="KW-0472">Membrane</keyword>
<organism evidence="3">
    <name type="scientific">Arundo donax</name>
    <name type="common">Giant reed</name>
    <name type="synonym">Donax arundinaceus</name>
    <dbReference type="NCBI Taxonomy" id="35708"/>
    <lineage>
        <taxon>Eukaryota</taxon>
        <taxon>Viridiplantae</taxon>
        <taxon>Streptophyta</taxon>
        <taxon>Embryophyta</taxon>
        <taxon>Tracheophyta</taxon>
        <taxon>Spermatophyta</taxon>
        <taxon>Magnoliopsida</taxon>
        <taxon>Liliopsida</taxon>
        <taxon>Poales</taxon>
        <taxon>Poaceae</taxon>
        <taxon>PACMAD clade</taxon>
        <taxon>Arundinoideae</taxon>
        <taxon>Arundineae</taxon>
        <taxon>Arundo</taxon>
    </lineage>
</organism>
<dbReference type="EMBL" id="GBRH01207419">
    <property type="protein sequence ID" value="JAD90476.1"/>
    <property type="molecule type" value="Transcribed_RNA"/>
</dbReference>